<accession>A0A0X3NMB5</accession>
<organism evidence="1">
    <name type="scientific">Schistocephalus solidus</name>
    <name type="common">Tapeworm</name>
    <dbReference type="NCBI Taxonomy" id="70667"/>
    <lineage>
        <taxon>Eukaryota</taxon>
        <taxon>Metazoa</taxon>
        <taxon>Spiralia</taxon>
        <taxon>Lophotrochozoa</taxon>
        <taxon>Platyhelminthes</taxon>
        <taxon>Cestoda</taxon>
        <taxon>Eucestoda</taxon>
        <taxon>Diphyllobothriidea</taxon>
        <taxon>Diphyllobothriidae</taxon>
        <taxon>Schistocephalus</taxon>
    </lineage>
</organism>
<protein>
    <submittedName>
        <fullName evidence="1">Uncharacterized protein</fullName>
    </submittedName>
</protein>
<dbReference type="AlphaFoldDB" id="A0A0X3NMB5"/>
<reference evidence="1" key="1">
    <citation type="submission" date="2016-01" db="EMBL/GenBank/DDBJ databases">
        <title>Reference transcriptome for the parasite Schistocephalus solidus: insights into the molecular evolution of parasitism.</title>
        <authorList>
            <person name="Hebert F.O."/>
            <person name="Grambauer S."/>
            <person name="Barber I."/>
            <person name="Landry C.R."/>
            <person name="Aubin-Horth N."/>
        </authorList>
    </citation>
    <scope>NUCLEOTIDE SEQUENCE</scope>
</reference>
<dbReference type="EMBL" id="GEEE01022074">
    <property type="protein sequence ID" value="JAP41151.1"/>
    <property type="molecule type" value="Transcribed_RNA"/>
</dbReference>
<dbReference type="EMBL" id="GEEE01012445">
    <property type="protein sequence ID" value="JAP50780.1"/>
    <property type="molecule type" value="Transcribed_RNA"/>
</dbReference>
<proteinExistence type="predicted"/>
<name>A0A0X3NMB5_SCHSO</name>
<sequence length="148" mass="17164">MWACSMTDLSYFGMHIHAKAKAIELLVNFAVLTTEKDYELFCLRRGGLYHSISYKATRRFFTDLPNNATSICGCRFFPLIYATRTPTWSVNLFQQRKSGPHHVVPSYSIFMSHEEVHCLCYFAVTYTRCRMFSSWTATEETEPIGFGR</sequence>
<gene>
    <name evidence="1" type="ORF">TR147553</name>
</gene>
<evidence type="ECO:0000313" key="1">
    <source>
        <dbReference type="EMBL" id="JAP41151.1"/>
    </source>
</evidence>